<dbReference type="Proteomes" id="UP000597338">
    <property type="component" value="Unassembled WGS sequence"/>
</dbReference>
<reference evidence="3" key="1">
    <citation type="journal article" date="2019" name="Int. J. Syst. Evol. Microbiol.">
        <title>The Global Catalogue of Microorganisms (GCM) 10K type strain sequencing project: providing services to taxonomists for standard genome sequencing and annotation.</title>
        <authorList>
            <consortium name="The Broad Institute Genomics Platform"/>
            <consortium name="The Broad Institute Genome Sequencing Center for Infectious Disease"/>
            <person name="Wu L."/>
            <person name="Ma J."/>
        </authorList>
    </citation>
    <scope>NUCLEOTIDE SEQUENCE [LARGE SCALE GENOMIC DNA]</scope>
    <source>
        <strain evidence="3">CGMCC 1.15342</strain>
    </source>
</reference>
<evidence type="ECO:0000313" key="2">
    <source>
        <dbReference type="EMBL" id="GGC33429.1"/>
    </source>
</evidence>
<feature type="compositionally biased region" description="Polar residues" evidence="1">
    <location>
        <begin position="99"/>
        <end position="115"/>
    </location>
</feature>
<keyword evidence="3" id="KW-1185">Reference proteome</keyword>
<organism evidence="2 3">
    <name type="scientific">Parapedobacter defluvii</name>
    <dbReference type="NCBI Taxonomy" id="2045106"/>
    <lineage>
        <taxon>Bacteria</taxon>
        <taxon>Pseudomonadati</taxon>
        <taxon>Bacteroidota</taxon>
        <taxon>Sphingobacteriia</taxon>
        <taxon>Sphingobacteriales</taxon>
        <taxon>Sphingobacteriaceae</taxon>
        <taxon>Parapedobacter</taxon>
    </lineage>
</organism>
<sequence length="115" mass="13222">MERQLPIYEIDGTPFHVDMEHGEFREVLNPGNRIPFDEMLFKGNHYELVYDRETKNAYQGALDDAVGMESVTVVKIPHPYKLDPDIRARVLERIGSGLKQHTQPDGTTANKRISR</sequence>
<evidence type="ECO:0000256" key="1">
    <source>
        <dbReference type="SAM" id="MobiDB-lite"/>
    </source>
</evidence>
<dbReference type="RefSeq" id="WP_188751549.1">
    <property type="nucleotide sequence ID" value="NZ_BMIK01000009.1"/>
</dbReference>
<feature type="region of interest" description="Disordered" evidence="1">
    <location>
        <begin position="95"/>
        <end position="115"/>
    </location>
</feature>
<dbReference type="EMBL" id="BMIK01000009">
    <property type="protein sequence ID" value="GGC33429.1"/>
    <property type="molecule type" value="Genomic_DNA"/>
</dbReference>
<evidence type="ECO:0000313" key="3">
    <source>
        <dbReference type="Proteomes" id="UP000597338"/>
    </source>
</evidence>
<comment type="caution">
    <text evidence="2">The sequence shown here is derived from an EMBL/GenBank/DDBJ whole genome shotgun (WGS) entry which is preliminary data.</text>
</comment>
<name>A0ABQ1M2V6_9SPHI</name>
<accession>A0ABQ1M2V6</accession>
<proteinExistence type="predicted"/>
<protein>
    <submittedName>
        <fullName evidence="2">Uncharacterized protein</fullName>
    </submittedName>
</protein>
<gene>
    <name evidence="2" type="ORF">GCM10011386_26900</name>
</gene>